<dbReference type="Pfam" id="PF02687">
    <property type="entry name" value="FtsX"/>
    <property type="match status" value="2"/>
</dbReference>
<dbReference type="GO" id="GO:0005886">
    <property type="term" value="C:plasma membrane"/>
    <property type="evidence" value="ECO:0007669"/>
    <property type="project" value="UniProtKB-SubCell"/>
</dbReference>
<feature type="transmembrane region" description="Helical" evidence="7">
    <location>
        <begin position="762"/>
        <end position="785"/>
    </location>
</feature>
<gene>
    <name evidence="9" type="ORF">H8698_06390</name>
</gene>
<dbReference type="GO" id="GO:0022857">
    <property type="term" value="F:transmembrane transporter activity"/>
    <property type="evidence" value="ECO:0007669"/>
    <property type="project" value="TreeGrafter"/>
</dbReference>
<dbReference type="InterPro" id="IPR003838">
    <property type="entry name" value="ABC3_permease_C"/>
</dbReference>
<feature type="transmembrane region" description="Helical" evidence="7">
    <location>
        <begin position="441"/>
        <end position="460"/>
    </location>
</feature>
<keyword evidence="10" id="KW-1185">Reference proteome</keyword>
<accession>A0A926DLQ4</accession>
<protein>
    <submittedName>
        <fullName evidence="9">ABC transporter permease</fullName>
    </submittedName>
</protein>
<sequence>MYKVSNKKVISRIAGKSFWANKSRNIIAIAAIALTAVLFTALFTVGSGLVENFQKQTMRQAGGDGMAVIKYITDEQFDTIKKHKLIKELSYNRILCDSVDNEELLKRRGEFYYMDDTALKLGFCEPTTGRKPEKANELILDTKAIKMLGAKQEIGAPVTLELTVHGQKVTRDFVISGWWEPDPVFNVSMLITSRAYMEEHIGELYNSYKENYDMTGVINSYMMFSNSLSLENKLERVLTESGYSQREEDPNYIASNVNWSYLTTNFSMDPPTVIGVLAALLLIILTGYLIIYNIFQISVIKDIRFYGLLKTIGTTGKQIKKIIRRQALVLAAIGIPIGLVAGYFVGCSLVPVILSQTFARGAQFTTTANPIIFIGALLFALITVFLSTNKPGKIAASVSPVEAVRYTDAGHSKKKGKKTKRGSRISAMAVSNLSRNKKRTVLVVISMSMSLILFNTVYTFSRGFDMDKFLSKFVDTDFLIAHADYFNYDFHGPENAVSESFIEAVKQQSGFSEGGRFYANMDAETFSLEYVTSKQYNVDPEGRPMCFVYGADDLPLARLDVLEGEIDMEKLKTGKYILEGVELHDDGSPEWSSSHYKIGDTVTLHNRKGLSDKRNGNEPQIRSFEVMAKVAVETYTNSCGRGSDFSFYLPADIYKEMVANPGVMSFVFNVEDKDEPAMDAFLKQYTENAEPVMNFSSKGTRVSEFEGLRSMVLLVGGALSLVIGLIGVLNFVNSTLTSIITRRREFAMMQSIGMTKSQLQKMLILEGFYYALAAAVVSLLGSILFSGVIVKAISGNLWFFSFQFTLLPLICTIPLLLIIGMILPPIVLRNVTKQSIVERLRENE</sequence>
<proteinExistence type="inferred from homology"/>
<evidence type="ECO:0000256" key="5">
    <source>
        <dbReference type="ARBA" id="ARBA00023136"/>
    </source>
</evidence>
<evidence type="ECO:0000256" key="4">
    <source>
        <dbReference type="ARBA" id="ARBA00022989"/>
    </source>
</evidence>
<evidence type="ECO:0000256" key="2">
    <source>
        <dbReference type="ARBA" id="ARBA00022475"/>
    </source>
</evidence>
<comment type="subcellular location">
    <subcellularLocation>
        <location evidence="1">Cell membrane</location>
        <topology evidence="1">Multi-pass membrane protein</topology>
    </subcellularLocation>
</comment>
<evidence type="ECO:0000313" key="9">
    <source>
        <dbReference type="EMBL" id="MBC8540601.1"/>
    </source>
</evidence>
<keyword evidence="3 7" id="KW-0812">Transmembrane</keyword>
<evidence type="ECO:0000256" key="3">
    <source>
        <dbReference type="ARBA" id="ARBA00022692"/>
    </source>
</evidence>
<feature type="transmembrane region" description="Helical" evidence="7">
    <location>
        <begin position="26"/>
        <end position="50"/>
    </location>
</feature>
<dbReference type="EMBL" id="JACRSU010000002">
    <property type="protein sequence ID" value="MBC8540601.1"/>
    <property type="molecule type" value="Genomic_DNA"/>
</dbReference>
<keyword evidence="4 7" id="KW-1133">Transmembrane helix</keyword>
<evidence type="ECO:0000256" key="6">
    <source>
        <dbReference type="ARBA" id="ARBA00038076"/>
    </source>
</evidence>
<feature type="domain" description="ABC3 transporter permease C-terminal" evidence="8">
    <location>
        <begin position="279"/>
        <end position="388"/>
    </location>
</feature>
<comment type="similarity">
    <text evidence="6">Belongs to the ABC-4 integral membrane protein family.</text>
</comment>
<dbReference type="PANTHER" id="PTHR30572">
    <property type="entry name" value="MEMBRANE COMPONENT OF TRANSPORTER-RELATED"/>
    <property type="match status" value="1"/>
</dbReference>
<dbReference type="AlphaFoldDB" id="A0A926DLQ4"/>
<feature type="transmembrane region" description="Helical" evidence="7">
    <location>
        <begin position="366"/>
        <end position="386"/>
    </location>
</feature>
<name>A0A926DLQ4_9FIRM</name>
<dbReference type="Proteomes" id="UP000611762">
    <property type="component" value="Unassembled WGS sequence"/>
</dbReference>
<evidence type="ECO:0000313" key="10">
    <source>
        <dbReference type="Proteomes" id="UP000611762"/>
    </source>
</evidence>
<dbReference type="InterPro" id="IPR050250">
    <property type="entry name" value="Macrolide_Exporter_MacB"/>
</dbReference>
<feature type="transmembrane region" description="Helical" evidence="7">
    <location>
        <begin position="711"/>
        <end position="741"/>
    </location>
</feature>
<keyword evidence="5 7" id="KW-0472">Membrane</keyword>
<keyword evidence="2" id="KW-1003">Cell membrane</keyword>
<dbReference type="RefSeq" id="WP_249311769.1">
    <property type="nucleotide sequence ID" value="NZ_JACRSU010000002.1"/>
</dbReference>
<reference evidence="9" key="1">
    <citation type="submission" date="2020-08" db="EMBL/GenBank/DDBJ databases">
        <title>Genome public.</title>
        <authorList>
            <person name="Liu C."/>
            <person name="Sun Q."/>
        </authorList>
    </citation>
    <scope>NUCLEOTIDE SEQUENCE</scope>
    <source>
        <strain evidence="9">H8</strain>
    </source>
</reference>
<feature type="transmembrane region" description="Helical" evidence="7">
    <location>
        <begin position="797"/>
        <end position="823"/>
    </location>
</feature>
<feature type="domain" description="ABC3 transporter permease C-terminal" evidence="8">
    <location>
        <begin position="718"/>
        <end position="835"/>
    </location>
</feature>
<evidence type="ECO:0000256" key="7">
    <source>
        <dbReference type="SAM" id="Phobius"/>
    </source>
</evidence>
<feature type="transmembrane region" description="Helical" evidence="7">
    <location>
        <begin position="273"/>
        <end position="295"/>
    </location>
</feature>
<evidence type="ECO:0000259" key="8">
    <source>
        <dbReference type="Pfam" id="PF02687"/>
    </source>
</evidence>
<comment type="caution">
    <text evidence="9">The sequence shown here is derived from an EMBL/GenBank/DDBJ whole genome shotgun (WGS) entry which is preliminary data.</text>
</comment>
<dbReference type="PANTHER" id="PTHR30572:SF4">
    <property type="entry name" value="ABC TRANSPORTER PERMEASE YTRF"/>
    <property type="match status" value="1"/>
</dbReference>
<organism evidence="9 10">
    <name type="scientific">Congzhengia minquanensis</name>
    <dbReference type="NCBI Taxonomy" id="2763657"/>
    <lineage>
        <taxon>Bacteria</taxon>
        <taxon>Bacillati</taxon>
        <taxon>Bacillota</taxon>
        <taxon>Clostridia</taxon>
        <taxon>Eubacteriales</taxon>
        <taxon>Oscillospiraceae</taxon>
        <taxon>Congzhengia</taxon>
    </lineage>
</organism>
<evidence type="ECO:0000256" key="1">
    <source>
        <dbReference type="ARBA" id="ARBA00004651"/>
    </source>
</evidence>
<feature type="transmembrane region" description="Helical" evidence="7">
    <location>
        <begin position="327"/>
        <end position="354"/>
    </location>
</feature>